<keyword evidence="11 14" id="KW-0472">Membrane</keyword>
<sequence>MFKLMLMLSSLILILMMLVAVAFITLLERKILGYMQIRLGPNKASIMGISQPLSDALKLYSKEMVKPFNSNFTSYFFSPSVSLILSLMIWFSLPIFKPILLMKMGLLMFFSILGLGVYPILMAGWSSNSNFSLIGGMRALAQTIFYEVSLIFIILSNMILNNSMNFFKMMEVQKMFVYIFFMFNFLLWMISCTAELNRTPFDFAEGESELVFGFNTEYSSGTFAMIFMAEYMMILFFSSFSTIMFFGFYMSELKYFITVMLFIFFFVWSRATLPRYRYDLLMNFSWKIVLPSSTLNLFFFIFLNLTSK</sequence>
<feature type="transmembrane region" description="Helical" evidence="14">
    <location>
        <begin position="285"/>
        <end position="305"/>
    </location>
</feature>
<feature type="transmembrane region" description="Helical" evidence="14">
    <location>
        <begin position="172"/>
        <end position="190"/>
    </location>
</feature>
<feature type="transmembrane region" description="Helical" evidence="14">
    <location>
        <begin position="223"/>
        <end position="248"/>
    </location>
</feature>
<reference evidence="15" key="1">
    <citation type="submission" date="2014-03" db="EMBL/GenBank/DDBJ databases">
        <title>The mitochondrial genome of Frankliniella occidentalis.</title>
        <authorList>
            <person name="Wei S.J."/>
            <person name="Zhu L."/>
            <person name="Shi B.C."/>
            <person name="Gong Y.J."/>
            <person name="Wang Z.H."/>
        </authorList>
    </citation>
    <scope>NUCLEOTIDE SEQUENCE</scope>
</reference>
<evidence type="ECO:0000256" key="11">
    <source>
        <dbReference type="ARBA" id="ARBA00023136"/>
    </source>
</evidence>
<name>A0A0D3M0J6_FRAOC</name>
<keyword evidence="7" id="KW-0999">Mitochondrion inner membrane</keyword>
<dbReference type="PROSITE" id="PS00668">
    <property type="entry name" value="COMPLEX1_ND1_2"/>
    <property type="match status" value="1"/>
</dbReference>
<dbReference type="PANTHER" id="PTHR11432">
    <property type="entry name" value="NADH DEHYDROGENASE SUBUNIT 1"/>
    <property type="match status" value="1"/>
</dbReference>
<dbReference type="AlphaFoldDB" id="A0A0D3M0J6"/>
<dbReference type="EC" id="7.1.1.2" evidence="13"/>
<evidence type="ECO:0000256" key="2">
    <source>
        <dbReference type="ARBA" id="ARBA00004448"/>
    </source>
</evidence>
<feature type="transmembrane region" description="Helical" evidence="14">
    <location>
        <begin position="255"/>
        <end position="273"/>
    </location>
</feature>
<feature type="transmembrane region" description="Helical" evidence="14">
    <location>
        <begin position="105"/>
        <end position="127"/>
    </location>
</feature>
<accession>A0A0D3M0J6</accession>
<keyword evidence="10 13" id="KW-0496">Mitochondrion</keyword>
<keyword evidence="6 12" id="KW-0812">Transmembrane</keyword>
<evidence type="ECO:0000256" key="9">
    <source>
        <dbReference type="ARBA" id="ARBA00023075"/>
    </source>
</evidence>
<dbReference type="HAMAP" id="MF_01350">
    <property type="entry name" value="NDH1_NuoH"/>
    <property type="match status" value="1"/>
</dbReference>
<gene>
    <name evidence="15" type="primary">ND1</name>
</gene>
<organism evidence="15">
    <name type="scientific">Frankliniella occidentalis</name>
    <name type="common">Western flower thrips</name>
    <name type="synonym">Euthrips occidentalis</name>
    <dbReference type="NCBI Taxonomy" id="133901"/>
    <lineage>
        <taxon>Eukaryota</taxon>
        <taxon>Metazoa</taxon>
        <taxon>Ecdysozoa</taxon>
        <taxon>Arthropoda</taxon>
        <taxon>Hexapoda</taxon>
        <taxon>Insecta</taxon>
        <taxon>Pterygota</taxon>
        <taxon>Neoptera</taxon>
        <taxon>Paraneoptera</taxon>
        <taxon>Thysanoptera</taxon>
        <taxon>Terebrantia</taxon>
        <taxon>Thripoidea</taxon>
        <taxon>Thripidae</taxon>
        <taxon>Frankliniella</taxon>
    </lineage>
</organism>
<evidence type="ECO:0000256" key="8">
    <source>
        <dbReference type="ARBA" id="ARBA00022989"/>
    </source>
</evidence>
<evidence type="ECO:0000256" key="6">
    <source>
        <dbReference type="ARBA" id="ARBA00022692"/>
    </source>
</evidence>
<dbReference type="InterPro" id="IPR018086">
    <property type="entry name" value="NADH_UbQ_OxRdtase_su1_CS"/>
</dbReference>
<keyword evidence="12" id="KW-0520">NAD</keyword>
<comment type="similarity">
    <text evidence="3 12">Belongs to the complex I subunit 1 family.</text>
</comment>
<geneLocation type="mitochondrion" evidence="15"/>
<dbReference type="PANTHER" id="PTHR11432:SF3">
    <property type="entry name" value="NADH-UBIQUINONE OXIDOREDUCTASE CHAIN 1"/>
    <property type="match status" value="1"/>
</dbReference>
<dbReference type="GO" id="GO:0005743">
    <property type="term" value="C:mitochondrial inner membrane"/>
    <property type="evidence" value="ECO:0007669"/>
    <property type="project" value="UniProtKB-SubCell"/>
</dbReference>
<evidence type="ECO:0000256" key="4">
    <source>
        <dbReference type="ARBA" id="ARBA00021009"/>
    </source>
</evidence>
<evidence type="ECO:0000256" key="7">
    <source>
        <dbReference type="ARBA" id="ARBA00022792"/>
    </source>
</evidence>
<comment type="subcellular location">
    <subcellularLocation>
        <location evidence="2 12">Mitochondrion inner membrane</location>
        <topology evidence="2 12">Multi-pass membrane protein</topology>
    </subcellularLocation>
</comment>
<dbReference type="GO" id="GO:0009060">
    <property type="term" value="P:aerobic respiration"/>
    <property type="evidence" value="ECO:0007669"/>
    <property type="project" value="TreeGrafter"/>
</dbReference>
<evidence type="ECO:0000256" key="12">
    <source>
        <dbReference type="RuleBase" id="RU000471"/>
    </source>
</evidence>
<feature type="transmembrane region" description="Helical" evidence="14">
    <location>
        <begin position="72"/>
        <end position="93"/>
    </location>
</feature>
<dbReference type="GO" id="GO:0003954">
    <property type="term" value="F:NADH dehydrogenase activity"/>
    <property type="evidence" value="ECO:0007669"/>
    <property type="project" value="TreeGrafter"/>
</dbReference>
<feature type="transmembrane region" description="Helical" evidence="14">
    <location>
        <begin position="139"/>
        <end position="160"/>
    </location>
</feature>
<evidence type="ECO:0000256" key="13">
    <source>
        <dbReference type="RuleBase" id="RU000473"/>
    </source>
</evidence>
<keyword evidence="5" id="KW-0813">Transport</keyword>
<keyword evidence="9 13" id="KW-0830">Ubiquinone</keyword>
<proteinExistence type="inferred from homology"/>
<protein>
    <recommendedName>
        <fullName evidence="4 13">NADH-ubiquinone oxidoreductase chain 1</fullName>
        <ecNumber evidence="13">7.1.1.2</ecNumber>
    </recommendedName>
</protein>
<dbReference type="EMBL" id="KJ576887">
    <property type="protein sequence ID" value="AIA77271.1"/>
    <property type="molecule type" value="Genomic_DNA"/>
</dbReference>
<evidence type="ECO:0000256" key="5">
    <source>
        <dbReference type="ARBA" id="ARBA00022448"/>
    </source>
</evidence>
<dbReference type="GO" id="GO:0008137">
    <property type="term" value="F:NADH dehydrogenase (ubiquinone) activity"/>
    <property type="evidence" value="ECO:0007669"/>
    <property type="project" value="UniProtKB-EC"/>
</dbReference>
<evidence type="ECO:0000313" key="15">
    <source>
        <dbReference type="EMBL" id="AIA77271.1"/>
    </source>
</evidence>
<comment type="function">
    <text evidence="1">Core subunit of the mitochondrial membrane respiratory chain NADH dehydrogenase (Complex I) that is believed to belong to the minimal assembly required for catalysis. Complex I functions in the transfer of electrons from NADH to the respiratory chain. The immediate electron acceptor for the enzyme is believed to be ubiquinone.</text>
</comment>
<keyword evidence="8 14" id="KW-1133">Transmembrane helix</keyword>
<dbReference type="InterPro" id="IPR001694">
    <property type="entry name" value="NADH_UbQ_OxRdtase_su1/FPO"/>
</dbReference>
<evidence type="ECO:0000256" key="1">
    <source>
        <dbReference type="ARBA" id="ARBA00003257"/>
    </source>
</evidence>
<dbReference type="Pfam" id="PF00146">
    <property type="entry name" value="NADHdh"/>
    <property type="match status" value="1"/>
</dbReference>
<evidence type="ECO:0000256" key="3">
    <source>
        <dbReference type="ARBA" id="ARBA00010535"/>
    </source>
</evidence>
<evidence type="ECO:0000256" key="10">
    <source>
        <dbReference type="ARBA" id="ARBA00023128"/>
    </source>
</evidence>
<comment type="catalytic activity">
    <reaction evidence="13">
        <text>a ubiquinone + NADH + 5 H(+)(in) = a ubiquinol + NAD(+) + 4 H(+)(out)</text>
        <dbReference type="Rhea" id="RHEA:29091"/>
        <dbReference type="Rhea" id="RHEA-COMP:9565"/>
        <dbReference type="Rhea" id="RHEA-COMP:9566"/>
        <dbReference type="ChEBI" id="CHEBI:15378"/>
        <dbReference type="ChEBI" id="CHEBI:16389"/>
        <dbReference type="ChEBI" id="CHEBI:17976"/>
        <dbReference type="ChEBI" id="CHEBI:57540"/>
        <dbReference type="ChEBI" id="CHEBI:57945"/>
        <dbReference type="EC" id="7.1.1.2"/>
    </reaction>
</comment>
<evidence type="ECO:0000256" key="14">
    <source>
        <dbReference type="SAM" id="Phobius"/>
    </source>
</evidence>